<feature type="region of interest" description="Disordered" evidence="1">
    <location>
        <begin position="78"/>
        <end position="112"/>
    </location>
</feature>
<protein>
    <recommendedName>
        <fullName evidence="4">TIGR02300 family protein</fullName>
    </recommendedName>
</protein>
<accession>A0A0D6P7X7</accession>
<keyword evidence="3" id="KW-1185">Reference proteome</keyword>
<organism evidence="2 3">
    <name type="scientific">Acidisphaera rubrifaciens HS-AP3</name>
    <dbReference type="NCBI Taxonomy" id="1231350"/>
    <lineage>
        <taxon>Bacteria</taxon>
        <taxon>Pseudomonadati</taxon>
        <taxon>Pseudomonadota</taxon>
        <taxon>Alphaproteobacteria</taxon>
        <taxon>Acetobacterales</taxon>
        <taxon>Acetobacteraceae</taxon>
        <taxon>Acidisphaera</taxon>
    </lineage>
</organism>
<dbReference type="Pfam" id="PF09538">
    <property type="entry name" value="FYDLN_acid"/>
    <property type="match status" value="1"/>
</dbReference>
<dbReference type="RefSeq" id="WP_048862147.1">
    <property type="nucleotide sequence ID" value="NZ_BANB01000490.1"/>
</dbReference>
<dbReference type="EMBL" id="BANB01000490">
    <property type="protein sequence ID" value="GAN77875.1"/>
    <property type="molecule type" value="Genomic_DNA"/>
</dbReference>
<dbReference type="Proteomes" id="UP000032680">
    <property type="component" value="Unassembled WGS sequence"/>
</dbReference>
<reference evidence="2 3" key="1">
    <citation type="submission" date="2012-11" db="EMBL/GenBank/DDBJ databases">
        <title>Whole genome sequence of Acidisphaera rubrifaciens HS-AP3.</title>
        <authorList>
            <person name="Azuma Y."/>
            <person name="Higashiura N."/>
            <person name="Hirakawa H."/>
            <person name="Matsushita K."/>
        </authorList>
    </citation>
    <scope>NUCLEOTIDE SEQUENCE [LARGE SCALE GENOMIC DNA]</scope>
    <source>
        <strain evidence="2 3">HS-AP3</strain>
    </source>
</reference>
<evidence type="ECO:0000313" key="2">
    <source>
        <dbReference type="EMBL" id="GAN77875.1"/>
    </source>
</evidence>
<proteinExistence type="predicted"/>
<dbReference type="NCBIfam" id="TIGR02300">
    <property type="entry name" value="FYDLN_acid"/>
    <property type="match status" value="1"/>
</dbReference>
<evidence type="ECO:0000256" key="1">
    <source>
        <dbReference type="SAM" id="MobiDB-lite"/>
    </source>
</evidence>
<sequence length="112" mass="12240">MVKPELGTKRVCVSCSTRFYDLRKVPAICPKCATVQPADQPRPRRPTGNAPEDKRPKKVVAAEPGEDVDVDVEVADEEVEDDVLEDASDLEDGDDTIGGEIEVETDSEPEET</sequence>
<comment type="caution">
    <text evidence="2">The sequence shown here is derived from an EMBL/GenBank/DDBJ whole genome shotgun (WGS) entry which is preliminary data.</text>
</comment>
<dbReference type="InterPro" id="IPR012644">
    <property type="entry name" value="CHP02300_FYDLN_acid"/>
</dbReference>
<gene>
    <name evidence="2" type="ORF">Asru_0490_02</name>
</gene>
<feature type="region of interest" description="Disordered" evidence="1">
    <location>
        <begin position="33"/>
        <end position="64"/>
    </location>
</feature>
<name>A0A0D6P7X7_9PROT</name>
<dbReference type="AlphaFoldDB" id="A0A0D6P7X7"/>
<dbReference type="OrthoDB" id="9815689at2"/>
<evidence type="ECO:0008006" key="4">
    <source>
        <dbReference type="Google" id="ProtNLM"/>
    </source>
</evidence>
<evidence type="ECO:0000313" key="3">
    <source>
        <dbReference type="Proteomes" id="UP000032680"/>
    </source>
</evidence>